<evidence type="ECO:0000256" key="1">
    <source>
        <dbReference type="SAM" id="MobiDB-lite"/>
    </source>
</evidence>
<evidence type="ECO:0000313" key="3">
    <source>
        <dbReference type="Proteomes" id="UP001558613"/>
    </source>
</evidence>
<comment type="caution">
    <text evidence="2">The sequence shown here is derived from an EMBL/GenBank/DDBJ whole genome shotgun (WGS) entry which is preliminary data.</text>
</comment>
<keyword evidence="3" id="KW-1185">Reference proteome</keyword>
<proteinExistence type="predicted"/>
<feature type="region of interest" description="Disordered" evidence="1">
    <location>
        <begin position="186"/>
        <end position="222"/>
    </location>
</feature>
<name>A0ABR3MVN2_9TELE</name>
<protein>
    <submittedName>
        <fullName evidence="2">Uncharacterized protein</fullName>
    </submittedName>
</protein>
<organism evidence="2 3">
    <name type="scientific">Cirrhinus molitorella</name>
    <name type="common">mud carp</name>
    <dbReference type="NCBI Taxonomy" id="172907"/>
    <lineage>
        <taxon>Eukaryota</taxon>
        <taxon>Metazoa</taxon>
        <taxon>Chordata</taxon>
        <taxon>Craniata</taxon>
        <taxon>Vertebrata</taxon>
        <taxon>Euteleostomi</taxon>
        <taxon>Actinopterygii</taxon>
        <taxon>Neopterygii</taxon>
        <taxon>Teleostei</taxon>
        <taxon>Ostariophysi</taxon>
        <taxon>Cypriniformes</taxon>
        <taxon>Cyprinidae</taxon>
        <taxon>Labeoninae</taxon>
        <taxon>Labeonini</taxon>
        <taxon>Cirrhinus</taxon>
    </lineage>
</organism>
<gene>
    <name evidence="2" type="ORF">QQF64_034019</name>
</gene>
<reference evidence="2 3" key="1">
    <citation type="submission" date="2023-09" db="EMBL/GenBank/DDBJ databases">
        <authorList>
            <person name="Wang M."/>
        </authorList>
    </citation>
    <scope>NUCLEOTIDE SEQUENCE [LARGE SCALE GENOMIC DNA]</scope>
    <source>
        <strain evidence="2">GT-2023</strain>
        <tissue evidence="2">Liver</tissue>
    </source>
</reference>
<evidence type="ECO:0000313" key="2">
    <source>
        <dbReference type="EMBL" id="KAL1268656.1"/>
    </source>
</evidence>
<dbReference type="Proteomes" id="UP001558613">
    <property type="component" value="Unassembled WGS sequence"/>
</dbReference>
<accession>A0ABR3MVN2</accession>
<feature type="compositionally biased region" description="Acidic residues" evidence="1">
    <location>
        <begin position="207"/>
        <end position="221"/>
    </location>
</feature>
<sequence>MPRQYIRKTTWGKTPFEEMESAAAEPLNVTVYGPFKTQYSRALDGWMRSNSGKRVSVYQIAGLVNEAFMSTMTPRNITSGFRSTGIFPYNREIFPEEAFAPSIVSDRPNPELQPSTADDLDAPPLHMIHLQMNHPLQIIHSLMLMHPQCMVHMDVPHQLTQMCHVFPADLDMYLLVKTYHFPNVPPEHKPNKNGSEESDVPISTNVSDEESSEDESSDPENTDLSMSEFVIVNFATKHRSVLYIGMVMKVEDDEILAQFLRRIQGNTKELERPMFAIKENDVAHVPKSDVVKKLPQPKRRGGTTQREQLLIFPCNFQGWNVE</sequence>
<dbReference type="EMBL" id="JAYMGO010000009">
    <property type="protein sequence ID" value="KAL1268656.1"/>
    <property type="molecule type" value="Genomic_DNA"/>
</dbReference>